<dbReference type="EMBL" id="CACVBR010000036">
    <property type="protein sequence ID" value="CAA7196987.1"/>
    <property type="molecule type" value="Genomic_DNA"/>
</dbReference>
<evidence type="ECO:0008006" key="3">
    <source>
        <dbReference type="Google" id="ProtNLM"/>
    </source>
</evidence>
<keyword evidence="2" id="KW-1185">Reference proteome</keyword>
<dbReference type="Proteomes" id="UP000445144">
    <property type="component" value="Unassembled WGS sequence"/>
</dbReference>
<proteinExistence type="predicted"/>
<organism evidence="1 2">
    <name type="scientific">Chryseobacterium potabilaquae</name>
    <dbReference type="NCBI Taxonomy" id="2675057"/>
    <lineage>
        <taxon>Bacteria</taxon>
        <taxon>Pseudomonadati</taxon>
        <taxon>Bacteroidota</taxon>
        <taxon>Flavobacteriia</taxon>
        <taxon>Flavobacteriales</taxon>
        <taxon>Weeksellaceae</taxon>
        <taxon>Chryseobacterium group</taxon>
        <taxon>Chryseobacterium</taxon>
    </lineage>
</organism>
<dbReference type="RefSeq" id="WP_228455558.1">
    <property type="nucleotide sequence ID" value="NZ_CACVBR010000036.1"/>
</dbReference>
<protein>
    <recommendedName>
        <fullName evidence="3">DUF4296 domain-containing protein</fullName>
    </recommendedName>
</protein>
<sequence>MKNTFIISSIIFLFVVISCRKEIRSEKGGIDIISNVYFNASKNLEKMQNFHVSRINYSGNSIVELVPDHILPGVTSSINFIQDSMYYNLGNENSNKMIISELKKLQKSQSVYEKK</sequence>
<gene>
    <name evidence="1" type="ORF">CHRY9293_03045</name>
</gene>
<name>A0A6N4XBZ7_9FLAO</name>
<dbReference type="PROSITE" id="PS51257">
    <property type="entry name" value="PROKAR_LIPOPROTEIN"/>
    <property type="match status" value="1"/>
</dbReference>
<evidence type="ECO:0000313" key="1">
    <source>
        <dbReference type="EMBL" id="CAA7196987.1"/>
    </source>
</evidence>
<dbReference type="AlphaFoldDB" id="A0A6N4XBZ7"/>
<reference evidence="1 2" key="1">
    <citation type="submission" date="2020-01" db="EMBL/GenBank/DDBJ databases">
        <authorList>
            <person name="Rodrigo-Torres L."/>
            <person name="Arahal R. D."/>
            <person name="Lucena T."/>
        </authorList>
    </citation>
    <scope>NUCLEOTIDE SEQUENCE [LARGE SCALE GENOMIC DNA]</scope>
    <source>
        <strain evidence="1 2">CECT 9293</strain>
    </source>
</reference>
<accession>A0A6N4XBZ7</accession>
<evidence type="ECO:0000313" key="2">
    <source>
        <dbReference type="Proteomes" id="UP000445144"/>
    </source>
</evidence>